<sequence length="244" mass="27807">MTIMHNSSWQFYYRGTQYTVPPGSFTLTQPGEVHKAFSETPVNCTFNGLRINATFVQDLATEIIGHSQGLPFFSTPIVTDRDLNQLIFSFHQLIENSKESVLKQESILLKLLETIILRYAKHCPKLKAIGDESQLVQQVRDYLNDNFAQNVSLQQLADITNFSRFYLNRAFRKQVGIPPHAYQIQIRIARAKNLLNSGLSISQVAIATGFANQSHFGKHFKRAIGVTPWQYIKESNCIQKRTIT</sequence>
<dbReference type="InterPro" id="IPR037923">
    <property type="entry name" value="HTH-like"/>
</dbReference>
<dbReference type="GO" id="GO:0043565">
    <property type="term" value="F:sequence-specific DNA binding"/>
    <property type="evidence" value="ECO:0007669"/>
    <property type="project" value="InterPro"/>
</dbReference>
<dbReference type="InterPro" id="IPR018062">
    <property type="entry name" value="HTH_AraC-typ_CS"/>
</dbReference>
<feature type="domain" description="HTH araC/xylS-type" evidence="5">
    <location>
        <begin position="137"/>
        <end position="234"/>
    </location>
</feature>
<proteinExistence type="predicted"/>
<dbReference type="Pfam" id="PF02311">
    <property type="entry name" value="AraC_binding"/>
    <property type="match status" value="1"/>
</dbReference>
<keyword evidence="2" id="KW-0238">DNA-binding</keyword>
<name>A0A0V7ZNQ5_9CYAN</name>
<dbReference type="GO" id="GO:0003700">
    <property type="term" value="F:DNA-binding transcription factor activity"/>
    <property type="evidence" value="ECO:0007669"/>
    <property type="project" value="InterPro"/>
</dbReference>
<dbReference type="InterPro" id="IPR009057">
    <property type="entry name" value="Homeodomain-like_sf"/>
</dbReference>
<dbReference type="Proteomes" id="UP000053372">
    <property type="component" value="Unassembled WGS sequence"/>
</dbReference>
<organism evidence="6 7">
    <name type="scientific">Mastigocoleus testarum BC008</name>
    <dbReference type="NCBI Taxonomy" id="371196"/>
    <lineage>
        <taxon>Bacteria</taxon>
        <taxon>Bacillati</taxon>
        <taxon>Cyanobacteriota</taxon>
        <taxon>Cyanophyceae</taxon>
        <taxon>Nostocales</taxon>
        <taxon>Hapalosiphonaceae</taxon>
        <taxon>Mastigocoleus</taxon>
    </lineage>
</organism>
<accession>A0A0V7ZNQ5</accession>
<evidence type="ECO:0000256" key="3">
    <source>
        <dbReference type="ARBA" id="ARBA00023159"/>
    </source>
</evidence>
<dbReference type="PANTHER" id="PTHR46796">
    <property type="entry name" value="HTH-TYPE TRANSCRIPTIONAL ACTIVATOR RHAS-RELATED"/>
    <property type="match status" value="1"/>
</dbReference>
<dbReference type="InterPro" id="IPR003313">
    <property type="entry name" value="AraC-bd"/>
</dbReference>
<evidence type="ECO:0000313" key="6">
    <source>
        <dbReference type="EMBL" id="KST66195.1"/>
    </source>
</evidence>
<protein>
    <recommendedName>
        <fullName evidence="5">HTH araC/xylS-type domain-containing protein</fullName>
    </recommendedName>
</protein>
<keyword evidence="3" id="KW-0010">Activator</keyword>
<dbReference type="PRINTS" id="PR00032">
    <property type="entry name" value="HTHARAC"/>
</dbReference>
<keyword evidence="7" id="KW-1185">Reference proteome</keyword>
<evidence type="ECO:0000313" key="7">
    <source>
        <dbReference type="Proteomes" id="UP000053372"/>
    </source>
</evidence>
<dbReference type="Gene3D" id="1.10.10.60">
    <property type="entry name" value="Homeodomain-like"/>
    <property type="match status" value="2"/>
</dbReference>
<dbReference type="PROSITE" id="PS00041">
    <property type="entry name" value="HTH_ARAC_FAMILY_1"/>
    <property type="match status" value="1"/>
</dbReference>
<dbReference type="SUPFAM" id="SSF51215">
    <property type="entry name" value="Regulatory protein AraC"/>
    <property type="match status" value="1"/>
</dbReference>
<dbReference type="Pfam" id="PF12833">
    <property type="entry name" value="HTH_18"/>
    <property type="match status" value="1"/>
</dbReference>
<keyword evidence="1" id="KW-0805">Transcription regulation</keyword>
<dbReference type="PANTHER" id="PTHR46796:SF2">
    <property type="entry name" value="TRANSCRIPTIONAL REGULATORY PROTEIN"/>
    <property type="match status" value="1"/>
</dbReference>
<dbReference type="EMBL" id="LMTZ01000099">
    <property type="protein sequence ID" value="KST66195.1"/>
    <property type="molecule type" value="Genomic_DNA"/>
</dbReference>
<evidence type="ECO:0000256" key="2">
    <source>
        <dbReference type="ARBA" id="ARBA00023125"/>
    </source>
</evidence>
<dbReference type="SUPFAM" id="SSF46689">
    <property type="entry name" value="Homeodomain-like"/>
    <property type="match status" value="2"/>
</dbReference>
<dbReference type="AlphaFoldDB" id="A0A0V7ZNQ5"/>
<comment type="caution">
    <text evidence="6">The sequence shown here is derived from an EMBL/GenBank/DDBJ whole genome shotgun (WGS) entry which is preliminary data.</text>
</comment>
<evidence type="ECO:0000256" key="1">
    <source>
        <dbReference type="ARBA" id="ARBA00023015"/>
    </source>
</evidence>
<dbReference type="InterPro" id="IPR050204">
    <property type="entry name" value="AraC_XylS_family_regulators"/>
</dbReference>
<reference evidence="6 7" key="1">
    <citation type="journal article" date="2015" name="Genome Announc.">
        <title>Draft Genome of the Euendolithic (true boring) Cyanobacterium Mastigocoleus testarum strain BC008.</title>
        <authorList>
            <person name="Guida B.S."/>
            <person name="Garcia-Pichel F."/>
        </authorList>
    </citation>
    <scope>NUCLEOTIDE SEQUENCE [LARGE SCALE GENOMIC DNA]</scope>
    <source>
        <strain evidence="6 7">BC008</strain>
    </source>
</reference>
<dbReference type="SMART" id="SM00342">
    <property type="entry name" value="HTH_ARAC"/>
    <property type="match status" value="1"/>
</dbReference>
<evidence type="ECO:0000259" key="5">
    <source>
        <dbReference type="PROSITE" id="PS01124"/>
    </source>
</evidence>
<dbReference type="PROSITE" id="PS01124">
    <property type="entry name" value="HTH_ARAC_FAMILY_2"/>
    <property type="match status" value="1"/>
</dbReference>
<dbReference type="InterPro" id="IPR020449">
    <property type="entry name" value="Tscrpt_reg_AraC-type_HTH"/>
</dbReference>
<dbReference type="InterPro" id="IPR018060">
    <property type="entry name" value="HTH_AraC"/>
</dbReference>
<keyword evidence="4" id="KW-0804">Transcription</keyword>
<evidence type="ECO:0000256" key="4">
    <source>
        <dbReference type="ARBA" id="ARBA00023163"/>
    </source>
</evidence>
<gene>
    <name evidence="6" type="ORF">BC008_24745</name>
</gene>